<name>A0A6C0JW16_9ZZZZ</name>
<keyword evidence="2" id="KW-0067">ATP-binding</keyword>
<dbReference type="InterPro" id="IPR010488">
    <property type="entry name" value="Zeta_toxin_domain"/>
</dbReference>
<feature type="domain" description="Zeta toxin" evidence="3">
    <location>
        <begin position="13"/>
        <end position="153"/>
    </location>
</feature>
<dbReference type="GO" id="GO:0016301">
    <property type="term" value="F:kinase activity"/>
    <property type="evidence" value="ECO:0007669"/>
    <property type="project" value="InterPro"/>
</dbReference>
<dbReference type="InterPro" id="IPR027417">
    <property type="entry name" value="P-loop_NTPase"/>
</dbReference>
<evidence type="ECO:0000256" key="1">
    <source>
        <dbReference type="ARBA" id="ARBA00022741"/>
    </source>
</evidence>
<dbReference type="GO" id="GO:0005524">
    <property type="term" value="F:ATP binding"/>
    <property type="evidence" value="ECO:0007669"/>
    <property type="project" value="UniProtKB-KW"/>
</dbReference>
<sequence>MEYYKTLIHGLRKPRRKLAVFMCGSPGAGKTTYREKHRQDMHIPSNVVVLNLDDIYARTKSYKSKDILNFCMMKAAEDGYSIYYEGTCRDSARSIEQLKILKRKGYFLKLGFVYADLDTVLNRVSKRVNQPTPESVVRHMYSQIHTHAHEYMDLNLLDEIYLFNNEKTSQLILYVQKKQIHCVSPHLKFYFDIAEYC</sequence>
<accession>A0A6C0JW16</accession>
<proteinExistence type="predicted"/>
<organism evidence="4">
    <name type="scientific">viral metagenome</name>
    <dbReference type="NCBI Taxonomy" id="1070528"/>
    <lineage>
        <taxon>unclassified sequences</taxon>
        <taxon>metagenomes</taxon>
        <taxon>organismal metagenomes</taxon>
    </lineage>
</organism>
<dbReference type="AlphaFoldDB" id="A0A6C0JW16"/>
<dbReference type="Gene3D" id="3.40.50.300">
    <property type="entry name" value="P-loop containing nucleotide triphosphate hydrolases"/>
    <property type="match status" value="1"/>
</dbReference>
<protein>
    <recommendedName>
        <fullName evidence="3">Zeta toxin domain-containing protein</fullName>
    </recommendedName>
</protein>
<dbReference type="SUPFAM" id="SSF52540">
    <property type="entry name" value="P-loop containing nucleoside triphosphate hydrolases"/>
    <property type="match status" value="1"/>
</dbReference>
<reference evidence="4" key="1">
    <citation type="journal article" date="2020" name="Nature">
        <title>Giant virus diversity and host interactions through global metagenomics.</title>
        <authorList>
            <person name="Schulz F."/>
            <person name="Roux S."/>
            <person name="Paez-Espino D."/>
            <person name="Jungbluth S."/>
            <person name="Walsh D.A."/>
            <person name="Denef V.J."/>
            <person name="McMahon K.D."/>
            <person name="Konstantinidis K.T."/>
            <person name="Eloe-Fadrosh E.A."/>
            <person name="Kyrpides N.C."/>
            <person name="Woyke T."/>
        </authorList>
    </citation>
    <scope>NUCLEOTIDE SEQUENCE</scope>
    <source>
        <strain evidence="4">GVMAG-S-1101164-164</strain>
    </source>
</reference>
<evidence type="ECO:0000259" key="3">
    <source>
        <dbReference type="Pfam" id="PF06414"/>
    </source>
</evidence>
<evidence type="ECO:0000313" key="4">
    <source>
        <dbReference type="EMBL" id="QHU09952.1"/>
    </source>
</evidence>
<evidence type="ECO:0000256" key="2">
    <source>
        <dbReference type="ARBA" id="ARBA00022840"/>
    </source>
</evidence>
<dbReference type="Pfam" id="PF06414">
    <property type="entry name" value="Zeta_toxin"/>
    <property type="match status" value="1"/>
</dbReference>
<dbReference type="EMBL" id="MN740748">
    <property type="protein sequence ID" value="QHU09952.1"/>
    <property type="molecule type" value="Genomic_DNA"/>
</dbReference>
<keyword evidence="1" id="KW-0547">Nucleotide-binding</keyword>